<reference evidence="4" key="2">
    <citation type="submission" date="2013-08" db="EMBL/GenBank/DDBJ databases">
        <title>Draft genome sequence of Anaerofustis stercorihominis (DSM 17244).</title>
        <authorList>
            <person name="Sudarsanam P."/>
            <person name="Ley R."/>
            <person name="Guruge J."/>
            <person name="Turnbaugh P.J."/>
            <person name="Mahowald M."/>
            <person name="Liep D."/>
            <person name="Gordon J."/>
        </authorList>
    </citation>
    <scope>NUCLEOTIDE SEQUENCE</scope>
    <source>
        <strain evidence="4">DSM 17244</strain>
    </source>
</reference>
<dbReference type="PROSITE" id="PS50943">
    <property type="entry name" value="HTH_CROC1"/>
    <property type="match status" value="1"/>
</dbReference>
<evidence type="ECO:0000313" key="5">
    <source>
        <dbReference type="Proteomes" id="UP000005178"/>
    </source>
</evidence>
<feature type="transmembrane region" description="Helical" evidence="2">
    <location>
        <begin position="75"/>
        <end position="97"/>
    </location>
</feature>
<feature type="domain" description="HTH cro/C1-type" evidence="3">
    <location>
        <begin position="7"/>
        <end position="61"/>
    </location>
</feature>
<dbReference type="SMART" id="SM00530">
    <property type="entry name" value="HTH_XRE"/>
    <property type="match status" value="1"/>
</dbReference>
<evidence type="ECO:0000313" key="4">
    <source>
        <dbReference type="EMBL" id="EDS73604.1"/>
    </source>
</evidence>
<sequence>MGFSEKLKKLRIDNEMSQENLAELLNVSRSAIAKWESSKGMPDLENIKMIAPIFDVTIDSLIRDEEEIETTEEGFCFKIAGAGVGIGLVLGFLFRDFGVNNMGAWGIGFGIIGYIIGYVIIEIKNK</sequence>
<evidence type="ECO:0000259" key="3">
    <source>
        <dbReference type="PROSITE" id="PS50943"/>
    </source>
</evidence>
<accession>B1C5P0</accession>
<dbReference type="eggNOG" id="COG1396">
    <property type="taxonomic scope" value="Bacteria"/>
</dbReference>
<dbReference type="Proteomes" id="UP000005178">
    <property type="component" value="Unassembled WGS sequence"/>
</dbReference>
<dbReference type="OrthoDB" id="9801008at2"/>
<reference evidence="4" key="1">
    <citation type="submission" date="2008-01" db="EMBL/GenBank/DDBJ databases">
        <authorList>
            <person name="Fulton L."/>
            <person name="Clifton S."/>
            <person name="Fulton B."/>
            <person name="Xu J."/>
            <person name="Minx P."/>
            <person name="Pepin K.H."/>
            <person name="Johnson M."/>
            <person name="Thiruvilangam P."/>
            <person name="Bhonagiri V."/>
            <person name="Nash W.E."/>
            <person name="Mardis E.R."/>
            <person name="Wilson R.K."/>
        </authorList>
    </citation>
    <scope>NUCLEOTIDE SEQUENCE [LARGE SCALE GENOMIC DNA]</scope>
    <source>
        <strain evidence="4">DSM 17244</strain>
    </source>
</reference>
<name>B1C5P0_9FIRM</name>
<protein>
    <submittedName>
        <fullName evidence="4">DNA-binding helix-turn-helix protein</fullName>
    </submittedName>
</protein>
<dbReference type="EMBL" id="ABIL02000002">
    <property type="protein sequence ID" value="EDS73604.1"/>
    <property type="molecule type" value="Genomic_DNA"/>
</dbReference>
<dbReference type="PANTHER" id="PTHR46558">
    <property type="entry name" value="TRACRIPTIONAL REGULATORY PROTEIN-RELATED-RELATED"/>
    <property type="match status" value="1"/>
</dbReference>
<gene>
    <name evidence="4" type="ORF">ANASTE_00028</name>
</gene>
<dbReference type="InterPro" id="IPR001387">
    <property type="entry name" value="Cro/C1-type_HTH"/>
</dbReference>
<dbReference type="GO" id="GO:0003677">
    <property type="term" value="F:DNA binding"/>
    <property type="evidence" value="ECO:0007669"/>
    <property type="project" value="UniProtKB-KW"/>
</dbReference>
<evidence type="ECO:0000256" key="2">
    <source>
        <dbReference type="SAM" id="Phobius"/>
    </source>
</evidence>
<dbReference type="GeneID" id="98001403"/>
<dbReference type="SUPFAM" id="SSF47413">
    <property type="entry name" value="lambda repressor-like DNA-binding domains"/>
    <property type="match status" value="1"/>
</dbReference>
<dbReference type="Pfam" id="PF01381">
    <property type="entry name" value="HTH_3"/>
    <property type="match status" value="1"/>
</dbReference>
<evidence type="ECO:0000256" key="1">
    <source>
        <dbReference type="ARBA" id="ARBA00023125"/>
    </source>
</evidence>
<dbReference type="PANTHER" id="PTHR46558:SF4">
    <property type="entry name" value="DNA-BIDING PHAGE PROTEIN"/>
    <property type="match status" value="1"/>
</dbReference>
<comment type="caution">
    <text evidence="4">The sequence shown here is derived from an EMBL/GenBank/DDBJ whole genome shotgun (WGS) entry which is preliminary data.</text>
</comment>
<dbReference type="Gene3D" id="1.10.260.40">
    <property type="entry name" value="lambda repressor-like DNA-binding domains"/>
    <property type="match status" value="1"/>
</dbReference>
<dbReference type="STRING" id="445971.ANASTE_00028"/>
<organism evidence="4 5">
    <name type="scientific">Anaerofustis stercorihominis DSM 17244</name>
    <dbReference type="NCBI Taxonomy" id="445971"/>
    <lineage>
        <taxon>Bacteria</taxon>
        <taxon>Bacillati</taxon>
        <taxon>Bacillota</taxon>
        <taxon>Clostridia</taxon>
        <taxon>Eubacteriales</taxon>
        <taxon>Eubacteriaceae</taxon>
        <taxon>Anaerofustis</taxon>
    </lineage>
</organism>
<keyword evidence="5" id="KW-1185">Reference proteome</keyword>
<feature type="transmembrane region" description="Helical" evidence="2">
    <location>
        <begin position="103"/>
        <end position="121"/>
    </location>
</feature>
<dbReference type="CDD" id="cd00093">
    <property type="entry name" value="HTH_XRE"/>
    <property type="match status" value="1"/>
</dbReference>
<proteinExistence type="predicted"/>
<keyword evidence="1 4" id="KW-0238">DNA-binding</keyword>
<keyword evidence="2" id="KW-1133">Transmembrane helix</keyword>
<dbReference type="RefSeq" id="WP_007049484.1">
    <property type="nucleotide sequence ID" value="NZ_DS560016.1"/>
</dbReference>
<keyword evidence="2" id="KW-0812">Transmembrane</keyword>
<dbReference type="InterPro" id="IPR010982">
    <property type="entry name" value="Lambda_DNA-bd_dom_sf"/>
</dbReference>
<dbReference type="HOGENOM" id="CLU_066192_2_9_9"/>
<keyword evidence="2" id="KW-0472">Membrane</keyword>
<dbReference type="AlphaFoldDB" id="B1C5P0"/>